<dbReference type="AlphaFoldDB" id="A0A7Z0SE39"/>
<evidence type="ECO:0000313" key="2">
    <source>
        <dbReference type="Proteomes" id="UP000537890"/>
    </source>
</evidence>
<proteinExistence type="predicted"/>
<accession>A0A7Z0SE39</accession>
<name>A0A7Z0SE39_9GAMM</name>
<sequence length="83" mass="9460">MARKLPNVRGRRTFENLCRELEPHLKPNESFVRDPVDVKKQVAISIHFMGSSAGPQNNWDFCLAVCKVVHKVCEAIAENLLEK</sequence>
<comment type="caution">
    <text evidence="1">The sequence shown here is derived from an EMBL/GenBank/DDBJ whole genome shotgun (WGS) entry which is preliminary data.</text>
</comment>
<organism evidence="1 2">
    <name type="scientific">Candidatus Methanofishera endochildressiae</name>
    <dbReference type="NCBI Taxonomy" id="2738884"/>
    <lineage>
        <taxon>Bacteria</taxon>
        <taxon>Pseudomonadati</taxon>
        <taxon>Pseudomonadota</taxon>
        <taxon>Gammaproteobacteria</taxon>
        <taxon>Candidatus Methanofishera</taxon>
    </lineage>
</organism>
<dbReference type="EMBL" id="JACCHS010000187">
    <property type="protein sequence ID" value="NYT47601.1"/>
    <property type="molecule type" value="Genomic_DNA"/>
</dbReference>
<evidence type="ECO:0000313" key="1">
    <source>
        <dbReference type="EMBL" id="NYT47601.1"/>
    </source>
</evidence>
<dbReference type="Proteomes" id="UP000537890">
    <property type="component" value="Unassembled WGS sequence"/>
</dbReference>
<reference evidence="1 2" key="1">
    <citation type="submission" date="2020-05" db="EMBL/GenBank/DDBJ databases">
        <title>Horizontal transmission and recombination maintain forever young bacterial symbiont genomes.</title>
        <authorList>
            <person name="Russell S.L."/>
            <person name="Pepper-Tunick E."/>
            <person name="Svedberg J."/>
            <person name="Byrne A."/>
            <person name="Ruelas Castillo J."/>
            <person name="Vollmers C."/>
            <person name="Beinart R.A."/>
            <person name="Corbett-Detig R."/>
        </authorList>
    </citation>
    <scope>NUCLEOTIDE SEQUENCE [LARGE SCALE GENOMIC DNA]</scope>
    <source>
        <strain evidence="1">4727-3</strain>
    </source>
</reference>
<gene>
    <name evidence="1" type="ORF">H0A75_08645</name>
</gene>
<protein>
    <submittedName>
        <fullName evidence="1">Uncharacterized protein</fullName>
    </submittedName>
</protein>